<proteinExistence type="predicted"/>
<dbReference type="RefSeq" id="XP_056791269.1">
    <property type="nucleotide sequence ID" value="XM_056933728.1"/>
</dbReference>
<protein>
    <submittedName>
        <fullName evidence="2">Uncharacterized protein</fullName>
    </submittedName>
</protein>
<organism evidence="2 3">
    <name type="scientific">Penicillium diatomitis</name>
    <dbReference type="NCBI Taxonomy" id="2819901"/>
    <lineage>
        <taxon>Eukaryota</taxon>
        <taxon>Fungi</taxon>
        <taxon>Dikarya</taxon>
        <taxon>Ascomycota</taxon>
        <taxon>Pezizomycotina</taxon>
        <taxon>Eurotiomycetes</taxon>
        <taxon>Eurotiomycetidae</taxon>
        <taxon>Eurotiales</taxon>
        <taxon>Aspergillaceae</taxon>
        <taxon>Penicillium</taxon>
    </lineage>
</organism>
<feature type="region of interest" description="Disordered" evidence="1">
    <location>
        <begin position="1"/>
        <end position="47"/>
    </location>
</feature>
<gene>
    <name evidence="2" type="ORF">N7539_004126</name>
</gene>
<sequence>MRKNPPSSRSGEHERQGGNCGTERGHKRKDVNASRLRIPKSRGTTGDALLLRSPANFDEPTKLTAKAYLAVNGRGNPRADCGSPRGDEFPLLIFYFISVLSAEDRLVLV</sequence>
<dbReference type="Proteomes" id="UP001148312">
    <property type="component" value="Unassembled WGS sequence"/>
</dbReference>
<dbReference type="AlphaFoldDB" id="A0A9X0BXW6"/>
<dbReference type="EMBL" id="JAPWDQ010000004">
    <property type="protein sequence ID" value="KAJ5489236.1"/>
    <property type="molecule type" value="Genomic_DNA"/>
</dbReference>
<evidence type="ECO:0000313" key="3">
    <source>
        <dbReference type="Proteomes" id="UP001148312"/>
    </source>
</evidence>
<evidence type="ECO:0000256" key="1">
    <source>
        <dbReference type="SAM" id="MobiDB-lite"/>
    </source>
</evidence>
<reference evidence="2" key="1">
    <citation type="submission" date="2022-12" db="EMBL/GenBank/DDBJ databases">
        <authorList>
            <person name="Petersen C."/>
        </authorList>
    </citation>
    <scope>NUCLEOTIDE SEQUENCE</scope>
    <source>
        <strain evidence="2">IBT 30728</strain>
    </source>
</reference>
<keyword evidence="3" id="KW-1185">Reference proteome</keyword>
<reference evidence="2" key="2">
    <citation type="journal article" date="2023" name="IMA Fungus">
        <title>Comparative genomic study of the Penicillium genus elucidates a diverse pangenome and 15 lateral gene transfer events.</title>
        <authorList>
            <person name="Petersen C."/>
            <person name="Sorensen T."/>
            <person name="Nielsen M.R."/>
            <person name="Sondergaard T.E."/>
            <person name="Sorensen J.L."/>
            <person name="Fitzpatrick D.A."/>
            <person name="Frisvad J.C."/>
            <person name="Nielsen K.L."/>
        </authorList>
    </citation>
    <scope>NUCLEOTIDE SEQUENCE</scope>
    <source>
        <strain evidence="2">IBT 30728</strain>
    </source>
</reference>
<name>A0A9X0BXW6_9EURO</name>
<accession>A0A9X0BXW6</accession>
<dbReference type="GeneID" id="81623977"/>
<comment type="caution">
    <text evidence="2">The sequence shown here is derived from an EMBL/GenBank/DDBJ whole genome shotgun (WGS) entry which is preliminary data.</text>
</comment>
<evidence type="ECO:0000313" key="2">
    <source>
        <dbReference type="EMBL" id="KAJ5489236.1"/>
    </source>
</evidence>